<evidence type="ECO:0000256" key="1">
    <source>
        <dbReference type="ARBA" id="ARBA00023157"/>
    </source>
</evidence>
<keyword evidence="2" id="KW-0175">Coiled coil</keyword>
<dbReference type="SUPFAM" id="SSF56436">
    <property type="entry name" value="C-type lectin-like"/>
    <property type="match status" value="1"/>
</dbReference>
<dbReference type="Pfam" id="PF00059">
    <property type="entry name" value="Lectin_C"/>
    <property type="match status" value="1"/>
</dbReference>
<feature type="coiled-coil region" evidence="2">
    <location>
        <begin position="42"/>
        <end position="94"/>
    </location>
</feature>
<evidence type="ECO:0000259" key="4">
    <source>
        <dbReference type="PROSITE" id="PS50041"/>
    </source>
</evidence>
<dbReference type="PROSITE" id="PS50041">
    <property type="entry name" value="C_TYPE_LECTIN_2"/>
    <property type="match status" value="1"/>
</dbReference>
<dbReference type="PANTHER" id="PTHR22803">
    <property type="entry name" value="MANNOSE, PHOSPHOLIPASE, LECTIN RECEPTOR RELATED"/>
    <property type="match status" value="1"/>
</dbReference>
<proteinExistence type="predicted"/>
<dbReference type="OrthoDB" id="6125346at2759"/>
<dbReference type="InterPro" id="IPR016186">
    <property type="entry name" value="C-type_lectin-like/link_sf"/>
</dbReference>
<evidence type="ECO:0000313" key="5">
    <source>
        <dbReference type="EMBL" id="VDI78137.1"/>
    </source>
</evidence>
<keyword evidence="6" id="KW-1185">Reference proteome</keyword>
<feature type="domain" description="C-type lectin" evidence="4">
    <location>
        <begin position="158"/>
        <end position="275"/>
    </location>
</feature>
<evidence type="ECO:0000256" key="3">
    <source>
        <dbReference type="SAM" id="SignalP"/>
    </source>
</evidence>
<organism evidence="5 6">
    <name type="scientific">Mytilus galloprovincialis</name>
    <name type="common">Mediterranean mussel</name>
    <dbReference type="NCBI Taxonomy" id="29158"/>
    <lineage>
        <taxon>Eukaryota</taxon>
        <taxon>Metazoa</taxon>
        <taxon>Spiralia</taxon>
        <taxon>Lophotrochozoa</taxon>
        <taxon>Mollusca</taxon>
        <taxon>Bivalvia</taxon>
        <taxon>Autobranchia</taxon>
        <taxon>Pteriomorphia</taxon>
        <taxon>Mytilida</taxon>
        <taxon>Mytiloidea</taxon>
        <taxon>Mytilidae</taxon>
        <taxon>Mytilinae</taxon>
        <taxon>Mytilus</taxon>
    </lineage>
</organism>
<feature type="chain" id="PRO_5033002245" evidence="3">
    <location>
        <begin position="19"/>
        <end position="279"/>
    </location>
</feature>
<dbReference type="SMART" id="SM00034">
    <property type="entry name" value="CLECT"/>
    <property type="match status" value="1"/>
</dbReference>
<dbReference type="InterPro" id="IPR016187">
    <property type="entry name" value="CTDL_fold"/>
</dbReference>
<gene>
    <name evidence="5" type="ORF">MGAL_10B091282</name>
</gene>
<dbReference type="PROSITE" id="PS00615">
    <property type="entry name" value="C_TYPE_LECTIN_1"/>
    <property type="match status" value="1"/>
</dbReference>
<reference evidence="5" key="1">
    <citation type="submission" date="2018-11" db="EMBL/GenBank/DDBJ databases">
        <authorList>
            <person name="Alioto T."/>
            <person name="Alioto T."/>
        </authorList>
    </citation>
    <scope>NUCLEOTIDE SEQUENCE</scope>
</reference>
<sequence>MEFKVVVILSFLLCICNGYVFGPSTQSAVEADRKEMRIQSDINILKDNMHELLKRVSKNKNEIASLKRENQYLRKELENKRRKFSCEINVLNEHSYEHQQLLNDTKTEIIHLRSSTIEEIRNRVDKLEILESQRSEVNNTECIDKPVLTSCDDGWKRHTNNCYYFSTYSASWTDAKRECTQNDSRLADASSTSEIDFLKNNTAKYEKNFWLDGTDESEEGVWVWSTSGQRFNVDDWYSSEPNNADDNEHCLEIRRKLDNQWNDVDCSSLKSFICKKPLM</sequence>
<dbReference type="CDD" id="cd00037">
    <property type="entry name" value="CLECT"/>
    <property type="match status" value="1"/>
</dbReference>
<protein>
    <submittedName>
        <fullName evidence="5">CD207 antigen</fullName>
    </submittedName>
</protein>
<dbReference type="AlphaFoldDB" id="A0A8B6HFF7"/>
<comment type="caution">
    <text evidence="5">The sequence shown here is derived from an EMBL/GenBank/DDBJ whole genome shotgun (WGS) entry which is preliminary data.</text>
</comment>
<keyword evidence="1" id="KW-1015">Disulfide bond</keyword>
<dbReference type="InterPro" id="IPR050111">
    <property type="entry name" value="C-type_lectin/snaclec_domain"/>
</dbReference>
<keyword evidence="3" id="KW-0732">Signal</keyword>
<dbReference type="InterPro" id="IPR001304">
    <property type="entry name" value="C-type_lectin-like"/>
</dbReference>
<feature type="signal peptide" evidence="3">
    <location>
        <begin position="1"/>
        <end position="18"/>
    </location>
</feature>
<dbReference type="Gene3D" id="3.10.100.10">
    <property type="entry name" value="Mannose-Binding Protein A, subunit A"/>
    <property type="match status" value="1"/>
</dbReference>
<evidence type="ECO:0000313" key="6">
    <source>
        <dbReference type="Proteomes" id="UP000596742"/>
    </source>
</evidence>
<name>A0A8B6HFF7_MYTGA</name>
<dbReference type="InterPro" id="IPR018378">
    <property type="entry name" value="C-type_lectin_CS"/>
</dbReference>
<evidence type="ECO:0000256" key="2">
    <source>
        <dbReference type="SAM" id="Coils"/>
    </source>
</evidence>
<dbReference type="EMBL" id="UYJE01009931">
    <property type="protein sequence ID" value="VDI78137.1"/>
    <property type="molecule type" value="Genomic_DNA"/>
</dbReference>
<accession>A0A8B6HFF7</accession>
<dbReference type="Proteomes" id="UP000596742">
    <property type="component" value="Unassembled WGS sequence"/>
</dbReference>